<reference evidence="2" key="1">
    <citation type="submission" date="2021-02" db="EMBL/GenBank/DDBJ databases">
        <authorList>
            <person name="Nowell W R."/>
        </authorList>
    </citation>
    <scope>NUCLEOTIDE SEQUENCE</scope>
</reference>
<keyword evidence="4" id="KW-1185">Reference proteome</keyword>
<proteinExistence type="predicted"/>
<dbReference type="Proteomes" id="UP000663852">
    <property type="component" value="Unassembled WGS sequence"/>
</dbReference>
<dbReference type="AlphaFoldDB" id="A0A814D9S3"/>
<dbReference type="EMBL" id="CAJNOJ010000046">
    <property type="protein sequence ID" value="CAF0951360.1"/>
    <property type="molecule type" value="Genomic_DNA"/>
</dbReference>
<gene>
    <name evidence="2" type="ORF">EDS130_LOCUS12355</name>
    <name evidence="3" type="ORF">XAT740_LOCUS10949</name>
</gene>
<feature type="region of interest" description="Disordered" evidence="1">
    <location>
        <begin position="148"/>
        <end position="197"/>
    </location>
</feature>
<sequence>MQCPTPEIVAGQLTAIRNIYLRQELKTIYNLIQTKHREHLPALDLVILAAYEQVFNAQPLSSPEVLRELAVKYILMYYARNLENLSMAEKSYGLRSEPPVINASLINDTTDNEDNFSTATSISNSLSESSSSQYVTLRKNNQRLLSKEKSLGAESPQIVVHRPSDHSGLSKKAKTSSNSSNKRKRSQRKKRRSKNKR</sequence>
<dbReference type="EMBL" id="CAJNOR010000592">
    <property type="protein sequence ID" value="CAF0956485.1"/>
    <property type="molecule type" value="Genomic_DNA"/>
</dbReference>
<name>A0A814D9S3_ADIRI</name>
<comment type="caution">
    <text evidence="2">The sequence shown here is derived from an EMBL/GenBank/DDBJ whole genome shotgun (WGS) entry which is preliminary data.</text>
</comment>
<accession>A0A814D9S3</accession>
<evidence type="ECO:0000313" key="4">
    <source>
        <dbReference type="Proteomes" id="UP000663828"/>
    </source>
</evidence>
<evidence type="ECO:0000256" key="1">
    <source>
        <dbReference type="SAM" id="MobiDB-lite"/>
    </source>
</evidence>
<evidence type="ECO:0000313" key="3">
    <source>
        <dbReference type="EMBL" id="CAF0956485.1"/>
    </source>
</evidence>
<feature type="compositionally biased region" description="Basic residues" evidence="1">
    <location>
        <begin position="181"/>
        <end position="197"/>
    </location>
</feature>
<evidence type="ECO:0000313" key="5">
    <source>
        <dbReference type="Proteomes" id="UP000663852"/>
    </source>
</evidence>
<dbReference type="Proteomes" id="UP000663828">
    <property type="component" value="Unassembled WGS sequence"/>
</dbReference>
<protein>
    <submittedName>
        <fullName evidence="2">Uncharacterized protein</fullName>
    </submittedName>
</protein>
<evidence type="ECO:0000313" key="2">
    <source>
        <dbReference type="EMBL" id="CAF0951360.1"/>
    </source>
</evidence>
<organism evidence="2 5">
    <name type="scientific">Adineta ricciae</name>
    <name type="common">Rotifer</name>
    <dbReference type="NCBI Taxonomy" id="249248"/>
    <lineage>
        <taxon>Eukaryota</taxon>
        <taxon>Metazoa</taxon>
        <taxon>Spiralia</taxon>
        <taxon>Gnathifera</taxon>
        <taxon>Rotifera</taxon>
        <taxon>Eurotatoria</taxon>
        <taxon>Bdelloidea</taxon>
        <taxon>Adinetida</taxon>
        <taxon>Adinetidae</taxon>
        <taxon>Adineta</taxon>
    </lineage>
</organism>